<evidence type="ECO:0000259" key="4">
    <source>
        <dbReference type="Pfam" id="PF18741"/>
    </source>
</evidence>
<dbReference type="PANTHER" id="PTHR10887:SF495">
    <property type="entry name" value="HELICASE SENATAXIN ISOFORM X1-RELATED"/>
    <property type="match status" value="1"/>
</dbReference>
<dbReference type="PANTHER" id="PTHR10887">
    <property type="entry name" value="DNA2/NAM7 HELICASE FAMILY"/>
    <property type="match status" value="1"/>
</dbReference>
<protein>
    <submittedName>
        <fullName evidence="5">DNA helicase</fullName>
    </submittedName>
</protein>
<dbReference type="Pfam" id="PF18741">
    <property type="entry name" value="MTES_1575"/>
    <property type="match status" value="1"/>
</dbReference>
<organism evidence="5 6">
    <name type="scientific">Variovorax boronicumulans</name>
    <dbReference type="NCBI Taxonomy" id="436515"/>
    <lineage>
        <taxon>Bacteria</taxon>
        <taxon>Pseudomonadati</taxon>
        <taxon>Pseudomonadota</taxon>
        <taxon>Betaproteobacteria</taxon>
        <taxon>Burkholderiales</taxon>
        <taxon>Comamonadaceae</taxon>
        <taxon>Variovorax</taxon>
    </lineage>
</organism>
<dbReference type="InterPro" id="IPR047187">
    <property type="entry name" value="SF1_C_Upf1"/>
</dbReference>
<evidence type="ECO:0000256" key="1">
    <source>
        <dbReference type="SAM" id="MobiDB-lite"/>
    </source>
</evidence>
<feature type="region of interest" description="Disordered" evidence="1">
    <location>
        <begin position="1870"/>
        <end position="1891"/>
    </location>
</feature>
<name>A0A250DJ90_9BURK</name>
<evidence type="ECO:0000313" key="5">
    <source>
        <dbReference type="EMBL" id="ATA54400.1"/>
    </source>
</evidence>
<dbReference type="CDD" id="cd18808">
    <property type="entry name" value="SF1_C_Upf1"/>
    <property type="match status" value="1"/>
</dbReference>
<sequence length="2043" mass="225350">MAGRRARRPARPGHARHARPAARERAHARHPRAAAAAARAAVGNAAGACAPLLPRLRTAHVGDAAARARARRPARLPGQRAGRLRGRRSRDGRRHPRRRAGPGRRARLRHALRTARAEGPGSFQAQLHPRQARCRRLARQGRHFFFAGRRRMTLAPAPLLQLLATAEAHGGLQTDDVLKLVLPLLREVSALHELGHVAALGNAFAYRVTDAPAEPALALVQPEGTAPRRHPEAIAPLEQPAASVLRVVGETRLTVDADAGVDLENLAVMPDAGPDTVPTRPVYLPGYTAWELRLGHHDALGDILCLGQVLASLSCGLDFTDGDDLTRFATHRGNLFELNRRLHPVVAAVIFEMTALDRHERARDLPSVIRRLETYRDQPVDLGLDRIAPARDGAGQRRQAIQLHLRDRLFDLSRRNRLLYFKPTQAHVNLTVASVPLVVDLNSIRTDQLCVWDGRFAADIASCDPVPLARWLRFEDQPYLPGALDRILQEARRDRAEYGFSQLSLVIAFLRWHNLKEGEAERAERIASPLLMLPVELTRKKGVRDQYLLEASASEAQVNPTLRHHLRQLYGIALPETVDLRETSLEQFHAQLSAQIAQSEPGVQLRLVKQPEIAVMHQRARQRLEQFKRRTRVRSPSAVPVAAQDFSYAQDDFRPRGLQLFHARVRPVPLPVREAIGGAPQPRAPQMAATAVDDTERKTFALRESSGNPYQWDIDLTAVTLGNFNHRKMSLVRDYSGLAESDLASEAFDRVFSLQPRRVDGETPPALPLADQWPVVQADATQTAAVALARTGTSYIIQGPPGTGKSQTITNLIADYVGRGQRVLFVCEKRAAIDVVFHRLRQQGLDELCCMIHDSQGDKKAFVQNLRKTYELWLEAPGTLAQESTERTQVLDAMDLDLRALERFDAAMHDVPEHIAVTLRELLSRLVTLKAGDPSLTPVQAEALPAFAAWRRHAELVSRLHLAVTESLGAPSFAQHVFAQLAPSLLAQEKPLARLVERSERAIDLSAPCRDALVDAWPPLAEAGVLWRDALAVVADARSVAALAARGQLALLDAAHPSSLVLGNALNERRTLQQALDAQLQRTAHWRDKLSPGDTEAALAQARAQQGSLLRWLQPSWWRLSGELKRRYDFAAHAVRPQPSQILEDLRAEQAARTALDQQAARLEADYGCTDAEAFAQQLQAMRGIDAGAGLRAAFQAHLRTDAGRRSVEQFVAAAPRVDTLDALWRDLLHDAGAQPLDALDALARTLRDQADALPSVLQPLQELAEADPAVAAALRTLPLPPEAIEYAVAREGLERVYRTERWLPRFDGATLARHAQRLGEGERKLLERNARTLAAAVRQRFRDHVQKSALPASQLDADGKVFKKSYNAGRRELEHEFGKTMRYKAIRELASGDTGRVVRDMKPIWLMSPLSVSDTLPLAADLFDVVIFDEASQIPVEEAVPALYRAPQIIVVGDEMQLPPTSFFSSGRDAEEDTVSVAGDDAESGEEGERIAVVLDADSLLNQGARNLPATLLAWHYRSRYESLIGFSNAAFYAGNLYTIPDRSLPAPERGEIVVQSRSPTDESVKAQVDALLSRAISFHRVADAVYENRINDGEARHIAQLVRELLKRETGRSLGIVAFSEAQQGEIEEELNALGAVDADFAARLEAEYVREEDDQFCGLFIKNLENVQGDERDIIILSICYGPNPEGRMLMNFGPINQRGGEKRLNVIFSRAKHHMAVVSTIRHEAITNDHNEGAAALKNFLRYAECLSRGDEDTARRVLEGMNPLARGHVARQARTDEVTAQIAQALRARGHAVDEQVGQSRFRCDLAVRAAGQGHYALGLLVDGAAQDGTRHNVLERYVSRPRILDAFGWQVMQVLAKDWLHAPRPCSTRSSRRSGKRPGSAQDGDDALDVEFGLAGEPVLVELAAELDAHLVVDLHARREVLGVDLDLQAPRVVGKGVVLAAVVRDDEAAHRGVLVVLAGLDQLLDRQVRHRARAGVLGPGRGHGQRHAERQRGGLEDLLEMHAVIPPVSGPRPGCNRLMDRVQAPRFPGAARSDQS</sequence>
<keyword evidence="5" id="KW-0067">ATP-binding</keyword>
<proteinExistence type="predicted"/>
<evidence type="ECO:0000259" key="2">
    <source>
        <dbReference type="Pfam" id="PF13086"/>
    </source>
</evidence>
<keyword evidence="5" id="KW-0378">Hydrolase</keyword>
<dbReference type="Proteomes" id="UP000217154">
    <property type="component" value="Chromosome"/>
</dbReference>
<dbReference type="GO" id="GO:0004386">
    <property type="term" value="F:helicase activity"/>
    <property type="evidence" value="ECO:0007669"/>
    <property type="project" value="UniProtKB-KW"/>
</dbReference>
<dbReference type="InterPro" id="IPR049468">
    <property type="entry name" value="Restrct_endonuc-II-like_dom"/>
</dbReference>
<dbReference type="InterPro" id="IPR027417">
    <property type="entry name" value="P-loop_NTPase"/>
</dbReference>
<feature type="region of interest" description="Disordered" evidence="1">
    <location>
        <begin position="1"/>
        <end position="38"/>
    </location>
</feature>
<feature type="domain" description="DNA2/NAM7 helicase helicase" evidence="2">
    <location>
        <begin position="779"/>
        <end position="842"/>
    </location>
</feature>
<feature type="compositionally biased region" description="Basic residues" evidence="1">
    <location>
        <begin position="1"/>
        <end position="32"/>
    </location>
</feature>
<dbReference type="InterPro" id="IPR045055">
    <property type="entry name" value="DNA2/NAM7-like"/>
</dbReference>
<dbReference type="InterPro" id="IPR025103">
    <property type="entry name" value="DUF4011"/>
</dbReference>
<dbReference type="KEGG" id="vbo:CKY39_15105"/>
<evidence type="ECO:0000259" key="3">
    <source>
        <dbReference type="Pfam" id="PF13087"/>
    </source>
</evidence>
<evidence type="ECO:0000313" key="6">
    <source>
        <dbReference type="Proteomes" id="UP000217154"/>
    </source>
</evidence>
<dbReference type="Pfam" id="PF13087">
    <property type="entry name" value="AAA_12"/>
    <property type="match status" value="1"/>
</dbReference>
<keyword evidence="5" id="KW-0347">Helicase</keyword>
<dbReference type="Pfam" id="PF13086">
    <property type="entry name" value="AAA_11"/>
    <property type="match status" value="1"/>
</dbReference>
<keyword evidence="5" id="KW-0547">Nucleotide-binding</keyword>
<reference evidence="5 6" key="1">
    <citation type="submission" date="2017-09" db="EMBL/GenBank/DDBJ databases">
        <title>The diverse metabolic capabilities of V. boronicumulans make it an excellent choice for continued studies on novel biodegradation.</title>
        <authorList>
            <person name="Sun S."/>
        </authorList>
    </citation>
    <scope>NUCLEOTIDE SEQUENCE [LARGE SCALE GENOMIC DNA]</scope>
    <source>
        <strain evidence="5 6">J1</strain>
    </source>
</reference>
<dbReference type="Pfam" id="PF13195">
    <property type="entry name" value="DUF4011"/>
    <property type="match status" value="1"/>
</dbReference>
<gene>
    <name evidence="5" type="ORF">CKY39_15105</name>
</gene>
<dbReference type="InterPro" id="IPR041679">
    <property type="entry name" value="DNA2/NAM7-like_C"/>
</dbReference>
<dbReference type="EMBL" id="CP023284">
    <property type="protein sequence ID" value="ATA54400.1"/>
    <property type="molecule type" value="Genomic_DNA"/>
</dbReference>
<accession>A0A250DJ90</accession>
<feature type="region of interest" description="Disordered" evidence="1">
    <location>
        <begin position="64"/>
        <end position="106"/>
    </location>
</feature>
<dbReference type="Gene3D" id="3.40.50.300">
    <property type="entry name" value="P-loop containing nucleotide triphosphate hydrolases"/>
    <property type="match status" value="3"/>
</dbReference>
<dbReference type="SUPFAM" id="SSF52540">
    <property type="entry name" value="P-loop containing nucleoside triphosphate hydrolases"/>
    <property type="match status" value="1"/>
</dbReference>
<dbReference type="InterPro" id="IPR041677">
    <property type="entry name" value="DNA2/NAM7_AAA_11"/>
</dbReference>
<feature type="compositionally biased region" description="Basic residues" evidence="1">
    <location>
        <begin position="82"/>
        <end position="106"/>
    </location>
</feature>
<feature type="domain" description="Restriction endonuclease type II-like" evidence="4">
    <location>
        <begin position="1786"/>
        <end position="1871"/>
    </location>
</feature>
<feature type="domain" description="DNA2/NAM7 helicase-like C-terminal" evidence="3">
    <location>
        <begin position="1506"/>
        <end position="1723"/>
    </location>
</feature>